<name>A0A0B1NYX4_UNCNE</name>
<evidence type="ECO:0000313" key="4">
    <source>
        <dbReference type="Proteomes" id="UP000030854"/>
    </source>
</evidence>
<dbReference type="OMA" id="CVEYYRD"/>
<dbReference type="Pfam" id="PF11817">
    <property type="entry name" value="Foie-gras_1"/>
    <property type="match status" value="1"/>
</dbReference>
<sequence>MDNYAPAFVAHNIPLILVSGLNSDFKESSIQQTDTHELNVGPEEAATLSRLLQDVDASNLAWNSQAFSANKRFRVKMVGREYTLPPRTANPFPAQALGTITKSILHSTLSPLSQESSLFPDGLIDSKWIDKHQEFVPCALVSFYKFSSDPKLYQHHDELLKIAIRRERNLLNLSGYKSYLVVALISDNATVISPEIEERLSRIRKETGLDTKTSLLFLSSQKSNAELKGSVKNLINKIYPPCMEYYRDLSKHCRRKKNKGSFSRPTQYSSSAASQTLSNNGWIFRYDFKLGVFAEFRQEMDSALRSYEAAYETLLGTDIFESMTLFSSRWVEARNLADIIALRIVRCLLWNQNYGAAVRRWTLHKEQIKDLIDRNGEGPAVHDWNSWKARWATIMAETISRVSIPEFSGLAKYVLPEKNFMIRGDVKPWEYLHHPGYWFRIASNYLIASQNRASQITEETSSLLDPSESLCRIENSSILNTNKSFDISKKNPPSSQQSVEYSSLILEFLRRAILEFRQRNQFHIVQELQLLSANELVRKESWDEAFKILSNIWKNMPYRNECWWNIVEEILWALRKAAFYVGDAGSILAVDWELMNKEFTYNPCLPYNLSKSLEGMDLKYRPSIVLHNTELHSFLSVTYIFDSPKIKVGDMCLSQFVVSSNAISSAAPILVSKVEICFEGKIGSIILEHHNSEIMPLGKDGLLSIRRVSLDDPLKTGITNSTVSTSLLFESGSTSVFEFNSYLKEAGEVRAATARFFISLELFDLEYVHKIPRKTTPGLWWGEKSARKRPVHISASSITVLPKPPKLKLQFKIMDHKYCINEKLDLQLVIINDEDNDVFVALDAQFLEDQVPKVLLEIESKLENNSDNIETKSDKLNLKGIYIGKIISGESATVNVVVHPFELTGKFELFLKADYRLANEIETSMLKTASIELQIIVPFEASYDFSPRIHPDPWPSLFSHMEGIDETDSQELIAQGIPQKWCLTTHCTSLLSSDIIIEDISTEINLINGNIKCLTTKWKDFPQSGLNLPPGTLHEAKFDITTQNIDIDDRSTTTIDKSLLVLWRRNKDNSPTIQTKLNIPRLHVSGSEPRVISEVSYDSTNPLIAHFNIMIENPSHHFLSFGLFMESSESFAFSGIKQGILQLLPLSRKRIQFQILPYVRGKWLGPIQCVIRDRYFQKVLRVIPSDGMMIDKEGIMIWIPK</sequence>
<protein>
    <submittedName>
        <fullName evidence="3">Putative glutathione transferase omega-1 protein</fullName>
    </submittedName>
</protein>
<feature type="domain" description="Trafficking protein particle complex subunit 11" evidence="2">
    <location>
        <begin position="329"/>
        <end position="596"/>
    </location>
</feature>
<dbReference type="PANTHER" id="PTHR14374:SF0">
    <property type="entry name" value="TRAFFICKING PROTEIN PARTICLE COMPLEX SUBUNIT 11"/>
    <property type="match status" value="1"/>
</dbReference>
<dbReference type="STRING" id="52586.A0A0B1NYX4"/>
<dbReference type="InterPro" id="IPR012880">
    <property type="entry name" value="Gryzun"/>
</dbReference>
<gene>
    <name evidence="3" type="ORF">EV44_g5889</name>
</gene>
<reference evidence="3 4" key="1">
    <citation type="journal article" date="2014" name="BMC Genomics">
        <title>Adaptive genomic structural variation in the grape powdery mildew pathogen, Erysiphe necator.</title>
        <authorList>
            <person name="Jones L."/>
            <person name="Riaz S."/>
            <person name="Morales-Cruz A."/>
            <person name="Amrine K.C."/>
            <person name="McGuire B."/>
            <person name="Gubler W.D."/>
            <person name="Walker M.A."/>
            <person name="Cantu D."/>
        </authorList>
    </citation>
    <scope>NUCLEOTIDE SEQUENCE [LARGE SCALE GENOMIC DNA]</scope>
    <source>
        <strain evidence="4">c</strain>
    </source>
</reference>
<dbReference type="InterPro" id="IPR021773">
    <property type="entry name" value="TPC11"/>
</dbReference>
<evidence type="ECO:0000259" key="1">
    <source>
        <dbReference type="Pfam" id="PF07919"/>
    </source>
</evidence>
<dbReference type="Proteomes" id="UP000030854">
    <property type="component" value="Unassembled WGS sequence"/>
</dbReference>
<feature type="domain" description="Gryzun putative trafficking through Golgi" evidence="1">
    <location>
        <begin position="624"/>
        <end position="1200"/>
    </location>
</feature>
<proteinExistence type="predicted"/>
<dbReference type="EMBL" id="JNVN01003148">
    <property type="protein sequence ID" value="KHJ31183.1"/>
    <property type="molecule type" value="Genomic_DNA"/>
</dbReference>
<keyword evidence="4" id="KW-1185">Reference proteome</keyword>
<evidence type="ECO:0000313" key="3">
    <source>
        <dbReference type="EMBL" id="KHJ31183.1"/>
    </source>
</evidence>
<dbReference type="PANTHER" id="PTHR14374">
    <property type="entry name" value="FOIE GRAS"/>
    <property type="match status" value="1"/>
</dbReference>
<dbReference type="Pfam" id="PF07919">
    <property type="entry name" value="Gryzun"/>
    <property type="match status" value="1"/>
</dbReference>
<organism evidence="3 4">
    <name type="scientific">Uncinula necator</name>
    <name type="common">Grape powdery mildew</name>
    <dbReference type="NCBI Taxonomy" id="52586"/>
    <lineage>
        <taxon>Eukaryota</taxon>
        <taxon>Fungi</taxon>
        <taxon>Dikarya</taxon>
        <taxon>Ascomycota</taxon>
        <taxon>Pezizomycotina</taxon>
        <taxon>Leotiomycetes</taxon>
        <taxon>Erysiphales</taxon>
        <taxon>Erysiphaceae</taxon>
        <taxon>Erysiphe</taxon>
    </lineage>
</organism>
<comment type="caution">
    <text evidence="3">The sequence shown here is derived from an EMBL/GenBank/DDBJ whole genome shotgun (WGS) entry which is preliminary data.</text>
</comment>
<accession>A0A0B1NYX4</accession>
<dbReference type="GO" id="GO:0016740">
    <property type="term" value="F:transferase activity"/>
    <property type="evidence" value="ECO:0007669"/>
    <property type="project" value="UniProtKB-KW"/>
</dbReference>
<dbReference type="AlphaFoldDB" id="A0A0B1NYX4"/>
<keyword evidence="3" id="KW-0808">Transferase</keyword>
<evidence type="ECO:0000259" key="2">
    <source>
        <dbReference type="Pfam" id="PF11817"/>
    </source>
</evidence>
<dbReference type="HOGENOM" id="CLU_003572_1_0_1"/>